<keyword evidence="2" id="KW-1185">Reference proteome</keyword>
<reference evidence="1" key="1">
    <citation type="submission" date="2023-10" db="EMBL/GenBank/DDBJ databases">
        <title>Genome assembly of Pristionchus species.</title>
        <authorList>
            <person name="Yoshida K."/>
            <person name="Sommer R.J."/>
        </authorList>
    </citation>
    <scope>NUCLEOTIDE SEQUENCE</scope>
    <source>
        <strain evidence="1">RS0144</strain>
    </source>
</reference>
<evidence type="ECO:0000313" key="1">
    <source>
        <dbReference type="EMBL" id="GMS91915.1"/>
    </source>
</evidence>
<accession>A0AAV5T9X5</accession>
<sequence>MHYGLNIRTRGAYPSPQIAALSAVLPHPDRIALDVANARESPVTAIDVCVETRRWFAVHLIDEIDVCIAQFVSLSEKREVRRVQQRNHRRILQVNGVCVRVVVHDRIVRVLDAVTRVERLVGSCELVVLLGIDIRPIDLDELVSIDSEVLMDDSQGVEWSISCMAIPLFFPLWNERYTVFTGETRPTYERPQQRWGAGYWTKEGLSIFTKLMWYPFGDEGSDRKRMQDTREISASASLMSVPAVSSMDASNVYGMGVDKSHFSAKFCSTKTPDLFVFGPPDVSSELLMAESPWACGRVSSKVEAEFVGSTASS</sequence>
<dbReference type="EMBL" id="BTSX01000004">
    <property type="protein sequence ID" value="GMS91915.1"/>
    <property type="molecule type" value="Genomic_DNA"/>
</dbReference>
<name>A0AAV5T9X5_9BILA</name>
<dbReference type="Proteomes" id="UP001432027">
    <property type="component" value="Unassembled WGS sequence"/>
</dbReference>
<protein>
    <submittedName>
        <fullName evidence="1">Uncharacterized protein</fullName>
    </submittedName>
</protein>
<feature type="non-terminal residue" evidence="1">
    <location>
        <position position="313"/>
    </location>
</feature>
<proteinExistence type="predicted"/>
<dbReference type="AlphaFoldDB" id="A0AAV5T9X5"/>
<comment type="caution">
    <text evidence="1">The sequence shown here is derived from an EMBL/GenBank/DDBJ whole genome shotgun (WGS) entry which is preliminary data.</text>
</comment>
<evidence type="ECO:0000313" key="2">
    <source>
        <dbReference type="Proteomes" id="UP001432027"/>
    </source>
</evidence>
<gene>
    <name evidence="1" type="ORF">PENTCL1PPCAC_14090</name>
</gene>
<organism evidence="1 2">
    <name type="scientific">Pristionchus entomophagus</name>
    <dbReference type="NCBI Taxonomy" id="358040"/>
    <lineage>
        <taxon>Eukaryota</taxon>
        <taxon>Metazoa</taxon>
        <taxon>Ecdysozoa</taxon>
        <taxon>Nematoda</taxon>
        <taxon>Chromadorea</taxon>
        <taxon>Rhabditida</taxon>
        <taxon>Rhabditina</taxon>
        <taxon>Diplogasteromorpha</taxon>
        <taxon>Diplogasteroidea</taxon>
        <taxon>Neodiplogasteridae</taxon>
        <taxon>Pristionchus</taxon>
    </lineage>
</organism>